<feature type="transmembrane region" description="Helical" evidence="2">
    <location>
        <begin position="260"/>
        <end position="280"/>
    </location>
</feature>
<feature type="transmembrane region" description="Helical" evidence="2">
    <location>
        <begin position="133"/>
        <end position="153"/>
    </location>
</feature>
<dbReference type="AlphaFoldDB" id="A0A927Q2Y3"/>
<evidence type="ECO:0000313" key="4">
    <source>
        <dbReference type="EMBL" id="MBD8870076.1"/>
    </source>
</evidence>
<dbReference type="Pfam" id="PF00892">
    <property type="entry name" value="EamA"/>
    <property type="match status" value="2"/>
</dbReference>
<feature type="transmembrane region" description="Helical" evidence="2">
    <location>
        <begin position="39"/>
        <end position="66"/>
    </location>
</feature>
<feature type="transmembrane region" description="Helical" evidence="2">
    <location>
        <begin position="230"/>
        <end position="253"/>
    </location>
</feature>
<comment type="caution">
    <text evidence="4">The sequence shown here is derived from an EMBL/GenBank/DDBJ whole genome shotgun (WGS) entry which is preliminary data.</text>
</comment>
<feature type="transmembrane region" description="Helical" evidence="2">
    <location>
        <begin position="104"/>
        <end position="124"/>
    </location>
</feature>
<feature type="transmembrane region" description="Helical" evidence="2">
    <location>
        <begin position="190"/>
        <end position="210"/>
    </location>
</feature>
<feature type="transmembrane region" description="Helical" evidence="2">
    <location>
        <begin position="159"/>
        <end position="178"/>
    </location>
</feature>
<proteinExistence type="inferred from homology"/>
<organism evidence="4 5">
    <name type="scientific">Nocardioides donggukensis</name>
    <dbReference type="NCBI Taxonomy" id="2774019"/>
    <lineage>
        <taxon>Bacteria</taxon>
        <taxon>Bacillati</taxon>
        <taxon>Actinomycetota</taxon>
        <taxon>Actinomycetes</taxon>
        <taxon>Propionibacteriales</taxon>
        <taxon>Nocardioidaceae</taxon>
        <taxon>Nocardioides</taxon>
    </lineage>
</organism>
<protein>
    <submittedName>
        <fullName evidence="4">EamA family transporter</fullName>
    </submittedName>
</protein>
<dbReference type="InterPro" id="IPR000620">
    <property type="entry name" value="EamA_dom"/>
</dbReference>
<dbReference type="Proteomes" id="UP000616839">
    <property type="component" value="Unassembled WGS sequence"/>
</dbReference>
<dbReference type="SUPFAM" id="SSF103481">
    <property type="entry name" value="Multidrug resistance efflux transporter EmrE"/>
    <property type="match status" value="2"/>
</dbReference>
<keyword evidence="5" id="KW-1185">Reference proteome</keyword>
<feature type="transmembrane region" description="Helical" evidence="2">
    <location>
        <begin position="286"/>
        <end position="305"/>
    </location>
</feature>
<sequence>MTTLTHDTGTRLASGTGFALLSAISFGLSGALARGLMDAGWSAGSAVTVRVLGGAFVLAVPAVAVLRGRWALLWRSRGLVVGYGVLAVSVTQLCYFYAVAEISVSVALLLEYTAPVAVVGWLWATRGHRPSRLTVAGAVLAAAGLVLVLDLVSGADVNLAGVLWSLGAMVGAAAYFLLSADDGAPLPPLVLAASGLLVGGLVLSSAGALGVLPMRWSTRPVTYAVGTVPWWLPLLALALVTAALSYTTGIAAVRRLGSRLASFVALTEVLAALLAAWWLLHELPGLVQLAGGLLIVAGVVVVKLGERGIAPAAAPVPETGGEPAPALGG</sequence>
<dbReference type="PANTHER" id="PTHR22911:SF79">
    <property type="entry name" value="MOBA-LIKE NTP TRANSFERASE DOMAIN-CONTAINING PROTEIN"/>
    <property type="match status" value="1"/>
</dbReference>
<keyword evidence="2" id="KW-0812">Transmembrane</keyword>
<comment type="similarity">
    <text evidence="1">Belongs to the EamA transporter family.</text>
</comment>
<keyword evidence="2" id="KW-0472">Membrane</keyword>
<evidence type="ECO:0000259" key="3">
    <source>
        <dbReference type="Pfam" id="PF00892"/>
    </source>
</evidence>
<feature type="transmembrane region" description="Helical" evidence="2">
    <location>
        <begin position="12"/>
        <end position="33"/>
    </location>
</feature>
<name>A0A927Q2Y3_9ACTN</name>
<evidence type="ECO:0000256" key="1">
    <source>
        <dbReference type="ARBA" id="ARBA00007362"/>
    </source>
</evidence>
<keyword evidence="2" id="KW-1133">Transmembrane helix</keyword>
<evidence type="ECO:0000313" key="5">
    <source>
        <dbReference type="Proteomes" id="UP000616839"/>
    </source>
</evidence>
<feature type="transmembrane region" description="Helical" evidence="2">
    <location>
        <begin position="78"/>
        <end position="98"/>
    </location>
</feature>
<dbReference type="RefSeq" id="WP_192143373.1">
    <property type="nucleotide sequence ID" value="NZ_JACYXZ010000003.1"/>
</dbReference>
<gene>
    <name evidence="4" type="ORF">IE331_10625</name>
</gene>
<evidence type="ECO:0000256" key="2">
    <source>
        <dbReference type="SAM" id="Phobius"/>
    </source>
</evidence>
<feature type="domain" description="EamA" evidence="3">
    <location>
        <begin position="15"/>
        <end position="149"/>
    </location>
</feature>
<accession>A0A927Q2Y3</accession>
<dbReference type="InterPro" id="IPR037185">
    <property type="entry name" value="EmrE-like"/>
</dbReference>
<feature type="domain" description="EamA" evidence="3">
    <location>
        <begin position="160"/>
        <end position="302"/>
    </location>
</feature>
<dbReference type="GO" id="GO:0016020">
    <property type="term" value="C:membrane"/>
    <property type="evidence" value="ECO:0007669"/>
    <property type="project" value="InterPro"/>
</dbReference>
<dbReference type="EMBL" id="JACYXZ010000003">
    <property type="protein sequence ID" value="MBD8870076.1"/>
    <property type="molecule type" value="Genomic_DNA"/>
</dbReference>
<reference evidence="4" key="1">
    <citation type="submission" date="2020-09" db="EMBL/GenBank/DDBJ databases">
        <title>Nocardioides sp. strain MJB4 16S ribosomal RNA gene Genome sequencing and assembly.</title>
        <authorList>
            <person name="Kim I."/>
        </authorList>
    </citation>
    <scope>NUCLEOTIDE SEQUENCE</scope>
    <source>
        <strain evidence="4">MJB4</strain>
    </source>
</reference>
<dbReference type="PANTHER" id="PTHR22911">
    <property type="entry name" value="ACYL-MALONYL CONDENSING ENZYME-RELATED"/>
    <property type="match status" value="1"/>
</dbReference>